<dbReference type="PANTHER" id="PTHR48022:SF22">
    <property type="entry name" value="MAJOR FACILITATOR SUPERFAMILY (MFS) PROFILE DOMAIN-CONTAINING PROTEIN"/>
    <property type="match status" value="1"/>
</dbReference>
<organism evidence="8 9">
    <name type="scientific">Niveomyces insectorum RCEF 264</name>
    <dbReference type="NCBI Taxonomy" id="1081102"/>
    <lineage>
        <taxon>Eukaryota</taxon>
        <taxon>Fungi</taxon>
        <taxon>Dikarya</taxon>
        <taxon>Ascomycota</taxon>
        <taxon>Pezizomycotina</taxon>
        <taxon>Sordariomycetes</taxon>
        <taxon>Hypocreomycetidae</taxon>
        <taxon>Hypocreales</taxon>
        <taxon>Cordycipitaceae</taxon>
        <taxon>Niveomyces</taxon>
    </lineage>
</organism>
<evidence type="ECO:0000256" key="1">
    <source>
        <dbReference type="ARBA" id="ARBA00004141"/>
    </source>
</evidence>
<feature type="transmembrane region" description="Helical" evidence="6">
    <location>
        <begin position="176"/>
        <end position="200"/>
    </location>
</feature>
<dbReference type="InterPro" id="IPR036259">
    <property type="entry name" value="MFS_trans_sf"/>
</dbReference>
<evidence type="ECO:0000256" key="6">
    <source>
        <dbReference type="SAM" id="Phobius"/>
    </source>
</evidence>
<keyword evidence="3 6" id="KW-0812">Transmembrane</keyword>
<comment type="caution">
    <text evidence="8">The sequence shown here is derived from an EMBL/GenBank/DDBJ whole genome shotgun (WGS) entry which is preliminary data.</text>
</comment>
<evidence type="ECO:0000256" key="4">
    <source>
        <dbReference type="ARBA" id="ARBA00022989"/>
    </source>
</evidence>
<proteinExistence type="inferred from homology"/>
<dbReference type="OrthoDB" id="6612291at2759"/>
<dbReference type="PROSITE" id="PS00216">
    <property type="entry name" value="SUGAR_TRANSPORT_1"/>
    <property type="match status" value="1"/>
</dbReference>
<gene>
    <name evidence="8" type="ORF">SPI_01037</name>
</gene>
<evidence type="ECO:0000256" key="2">
    <source>
        <dbReference type="ARBA" id="ARBA00010992"/>
    </source>
</evidence>
<dbReference type="InterPro" id="IPR005829">
    <property type="entry name" value="Sugar_transporter_CS"/>
</dbReference>
<reference evidence="8 9" key="1">
    <citation type="journal article" date="2016" name="Genome Biol. Evol.">
        <title>Divergent and convergent evolution of fungal pathogenicity.</title>
        <authorList>
            <person name="Shang Y."/>
            <person name="Xiao G."/>
            <person name="Zheng P."/>
            <person name="Cen K."/>
            <person name="Zhan S."/>
            <person name="Wang C."/>
        </authorList>
    </citation>
    <scope>NUCLEOTIDE SEQUENCE [LARGE SCALE GENOMIC DNA]</scope>
    <source>
        <strain evidence="8 9">RCEF 264</strain>
    </source>
</reference>
<comment type="subcellular location">
    <subcellularLocation>
        <location evidence="1">Membrane</location>
        <topology evidence="1">Multi-pass membrane protein</topology>
    </subcellularLocation>
</comment>
<feature type="transmembrane region" description="Helical" evidence="6">
    <location>
        <begin position="480"/>
        <end position="498"/>
    </location>
</feature>
<feature type="transmembrane region" description="Helical" evidence="6">
    <location>
        <begin position="152"/>
        <end position="170"/>
    </location>
</feature>
<dbReference type="PANTHER" id="PTHR48022">
    <property type="entry name" value="PLASTIDIC GLUCOSE TRANSPORTER 4"/>
    <property type="match status" value="1"/>
</dbReference>
<comment type="similarity">
    <text evidence="2">Belongs to the major facilitator superfamily. Sugar transporter (TC 2.A.1.1) family.</text>
</comment>
<accession>A0A167YM07</accession>
<keyword evidence="9" id="KW-1185">Reference proteome</keyword>
<feature type="transmembrane region" description="Helical" evidence="6">
    <location>
        <begin position="122"/>
        <end position="140"/>
    </location>
</feature>
<feature type="transmembrane region" description="Helical" evidence="6">
    <location>
        <begin position="381"/>
        <end position="405"/>
    </location>
</feature>
<feature type="transmembrane region" description="Helical" evidence="6">
    <location>
        <begin position="322"/>
        <end position="341"/>
    </location>
</feature>
<feature type="domain" description="Major facilitator superfamily (MFS) profile" evidence="7">
    <location>
        <begin position="47"/>
        <end position="503"/>
    </location>
</feature>
<dbReference type="InterPro" id="IPR020846">
    <property type="entry name" value="MFS_dom"/>
</dbReference>
<evidence type="ECO:0000259" key="7">
    <source>
        <dbReference type="PROSITE" id="PS50850"/>
    </source>
</evidence>
<dbReference type="FunFam" id="1.20.1250.20:FF:000078">
    <property type="entry name" value="MFS maltose transporter, putative"/>
    <property type="match status" value="1"/>
</dbReference>
<dbReference type="SUPFAM" id="SSF103473">
    <property type="entry name" value="MFS general substrate transporter"/>
    <property type="match status" value="1"/>
</dbReference>
<feature type="transmembrane region" description="Helical" evidence="6">
    <location>
        <begin position="447"/>
        <end position="468"/>
    </location>
</feature>
<dbReference type="Gene3D" id="1.20.1250.20">
    <property type="entry name" value="MFS general substrate transporter like domains"/>
    <property type="match status" value="1"/>
</dbReference>
<protein>
    <submittedName>
        <fullName evidence="8">General substrate transporter</fullName>
    </submittedName>
</protein>
<dbReference type="GO" id="GO:0016020">
    <property type="term" value="C:membrane"/>
    <property type="evidence" value="ECO:0007669"/>
    <property type="project" value="UniProtKB-SubCell"/>
</dbReference>
<dbReference type="InterPro" id="IPR005828">
    <property type="entry name" value="MFS_sugar_transport-like"/>
</dbReference>
<keyword evidence="5 6" id="KW-0472">Membrane</keyword>
<sequence>MDVEKHIDAPAHQELVVDTQVVDQVTKNDHTVSRWQAIRQNPQAFFWCLYSIWAILLVSYDNQASGIILGIPQFRRDFGYYYQGQYVLYADWQSAFTGAPLASNLVSSLVAGQVADKIGRRFTIMIALVISFAAVTLEMVATTNAMFFGGKFLNGFATGTLASVCVTYIGEISPLALRGLLTAMSALSYTVGPLIVALIINTTGTWTNRWAYRSVFCSQYGFSAVGAALVWFMPESPWWLAATGRHDEALRSLRRLGYRKRDRDGHGDGHGDCDSGSDSDVQRLAQINLTLQKIREETEQQTYWECFRYTNLRRTVISVAPLSIQSLCGVVFVASYTIYYIQVAGFSDAMSFKLQIAQQCCSTAGNIMSWFVIDRVGRRNLTLYGTAGLMVILLVCGGCASVGSVGSTTAAVALLLSYCWLYNMTIGATAFTVLCEVSTSRLRAKTIAMGISLQNVLNLVVSFVMPYLFNPDKANLGAKVTFIFGGLSVLCVTYLWFYQPETTNRSYEELDEMFVKKVPARKFKTFKTDVEQRTERAEEKSSL</sequence>
<evidence type="ECO:0000256" key="3">
    <source>
        <dbReference type="ARBA" id="ARBA00022692"/>
    </source>
</evidence>
<dbReference type="Pfam" id="PF00083">
    <property type="entry name" value="Sugar_tr"/>
    <property type="match status" value="1"/>
</dbReference>
<dbReference type="GO" id="GO:0005351">
    <property type="term" value="F:carbohydrate:proton symporter activity"/>
    <property type="evidence" value="ECO:0007669"/>
    <property type="project" value="TreeGrafter"/>
</dbReference>
<feature type="transmembrane region" description="Helical" evidence="6">
    <location>
        <begin position="44"/>
        <end position="60"/>
    </location>
</feature>
<evidence type="ECO:0000313" key="9">
    <source>
        <dbReference type="Proteomes" id="UP000076874"/>
    </source>
</evidence>
<feature type="transmembrane region" description="Helical" evidence="6">
    <location>
        <begin position="411"/>
        <end position="435"/>
    </location>
</feature>
<keyword evidence="4 6" id="KW-1133">Transmembrane helix</keyword>
<dbReference type="Proteomes" id="UP000076874">
    <property type="component" value="Unassembled WGS sequence"/>
</dbReference>
<name>A0A167YM07_9HYPO</name>
<dbReference type="PROSITE" id="PS00217">
    <property type="entry name" value="SUGAR_TRANSPORT_2"/>
    <property type="match status" value="1"/>
</dbReference>
<evidence type="ECO:0000256" key="5">
    <source>
        <dbReference type="ARBA" id="ARBA00023136"/>
    </source>
</evidence>
<dbReference type="EMBL" id="AZHD01000002">
    <property type="protein sequence ID" value="OAA66461.1"/>
    <property type="molecule type" value="Genomic_DNA"/>
</dbReference>
<evidence type="ECO:0000313" key="8">
    <source>
        <dbReference type="EMBL" id="OAA66461.1"/>
    </source>
</evidence>
<dbReference type="InterPro" id="IPR050360">
    <property type="entry name" value="MFS_Sugar_Transporters"/>
</dbReference>
<dbReference type="PROSITE" id="PS50850">
    <property type="entry name" value="MFS"/>
    <property type="match status" value="1"/>
</dbReference>
<dbReference type="AlphaFoldDB" id="A0A167YM07"/>